<dbReference type="PANTHER" id="PTHR10110">
    <property type="entry name" value="SODIUM/HYDROGEN EXCHANGER"/>
    <property type="match status" value="1"/>
</dbReference>
<evidence type="ECO:0000256" key="1">
    <source>
        <dbReference type="ARBA" id="ARBA00004651"/>
    </source>
</evidence>
<evidence type="ECO:0000313" key="15">
    <source>
        <dbReference type="Proteomes" id="UP001634154"/>
    </source>
</evidence>
<keyword evidence="9" id="KW-0406">Ion transport</keyword>
<evidence type="ECO:0000256" key="9">
    <source>
        <dbReference type="ARBA" id="ARBA00023065"/>
    </source>
</evidence>
<dbReference type="Pfam" id="PF00999">
    <property type="entry name" value="Na_H_Exchanger"/>
    <property type="match status" value="1"/>
</dbReference>
<evidence type="ECO:0000313" key="14">
    <source>
        <dbReference type="EMBL" id="MFN1217629.1"/>
    </source>
</evidence>
<evidence type="ECO:0000256" key="11">
    <source>
        <dbReference type="ARBA" id="ARBA00023201"/>
    </source>
</evidence>
<sequence length="411" mass="44685">MELFLIFSILITLAAFFSYLNIKFLKLPSGISLMMMGVLAAAGVIVTGYFSSGFTEMIREKLALIDFSEFLLGILLSFLLFAGSLHVSIPDLKKSAKSIISFATIGTLISTLIVGYSLFYLLSAFHQDIPLIYCLLFGALISPTDPIAVMGILKKTNLSKNIETNIVGESLFNDGIGVVIFVTILKIATVGPENFGPTEIGMLFIHEAIGGVIIGLIIGFIGYKLMKSIDHFQTEILISLAMVMGGYSLCHSIHVSGPLAMVVAGLMTGNRGKELAMSDITRDYLGKFWEVTDEVLNAILFMLIGLEIVIVSFDTSYLAIGIITALIILIARFVSLYVPAVVFRFKKVFGTKSLFIMTWGGLRGGISIALALSLPQNPYKDILVSITFVIVIFSILIQGITVEKVIKKLTS</sequence>
<feature type="transmembrane region" description="Helical" evidence="12">
    <location>
        <begin position="382"/>
        <end position="402"/>
    </location>
</feature>
<gene>
    <name evidence="14" type="ORF">ACKW6Q_11725</name>
</gene>
<feature type="transmembrane region" description="Helical" evidence="12">
    <location>
        <begin position="31"/>
        <end position="50"/>
    </location>
</feature>
<organism evidence="14 15">
    <name type="scientific">Chryseobacterium kwangjuense</name>
    <dbReference type="NCBI Taxonomy" id="267125"/>
    <lineage>
        <taxon>Bacteria</taxon>
        <taxon>Pseudomonadati</taxon>
        <taxon>Bacteroidota</taxon>
        <taxon>Flavobacteriia</taxon>
        <taxon>Flavobacteriales</taxon>
        <taxon>Weeksellaceae</taxon>
        <taxon>Chryseobacterium group</taxon>
        <taxon>Chryseobacterium</taxon>
    </lineage>
</organism>
<dbReference type="InterPro" id="IPR006153">
    <property type="entry name" value="Cation/H_exchanger_TM"/>
</dbReference>
<evidence type="ECO:0000256" key="4">
    <source>
        <dbReference type="ARBA" id="ARBA00022449"/>
    </source>
</evidence>
<dbReference type="EMBL" id="JBJXVJ010000002">
    <property type="protein sequence ID" value="MFN1217629.1"/>
    <property type="molecule type" value="Genomic_DNA"/>
</dbReference>
<keyword evidence="5" id="KW-1003">Cell membrane</keyword>
<evidence type="ECO:0000256" key="6">
    <source>
        <dbReference type="ARBA" id="ARBA00022692"/>
    </source>
</evidence>
<evidence type="ECO:0000259" key="13">
    <source>
        <dbReference type="Pfam" id="PF00999"/>
    </source>
</evidence>
<reference evidence="14 15" key="1">
    <citation type="submission" date="2024-12" db="EMBL/GenBank/DDBJ databases">
        <title>Draft genome sequence of Chryseobacterium kwangjuense AG447.</title>
        <authorList>
            <person name="Cheptsov V.S."/>
            <person name="Belov A."/>
            <person name="Zavarzina A.G."/>
        </authorList>
    </citation>
    <scope>NUCLEOTIDE SEQUENCE [LARGE SCALE GENOMIC DNA]</scope>
    <source>
        <strain evidence="14 15">AG447</strain>
    </source>
</reference>
<feature type="transmembrane region" description="Helical" evidence="12">
    <location>
        <begin position="70"/>
        <end position="87"/>
    </location>
</feature>
<dbReference type="PANTHER" id="PTHR10110:SF195">
    <property type="entry name" value="NA(+)_H(+) ANTIPORTER NHAS2"/>
    <property type="match status" value="1"/>
</dbReference>
<feature type="transmembrane region" description="Helical" evidence="12">
    <location>
        <begin position="319"/>
        <end position="342"/>
    </location>
</feature>
<dbReference type="InterPro" id="IPR018422">
    <property type="entry name" value="Cation/H_exchanger_CPA1"/>
</dbReference>
<keyword evidence="15" id="KW-1185">Reference proteome</keyword>
<dbReference type="Proteomes" id="UP001634154">
    <property type="component" value="Unassembled WGS sequence"/>
</dbReference>
<keyword evidence="8" id="KW-0915">Sodium</keyword>
<dbReference type="RefSeq" id="WP_409356807.1">
    <property type="nucleotide sequence ID" value="NZ_JBJXVJ010000002.1"/>
</dbReference>
<keyword evidence="3" id="KW-0813">Transport</keyword>
<evidence type="ECO:0000256" key="7">
    <source>
        <dbReference type="ARBA" id="ARBA00022989"/>
    </source>
</evidence>
<feature type="transmembrane region" description="Helical" evidence="12">
    <location>
        <begin position="295"/>
        <end position="313"/>
    </location>
</feature>
<feature type="transmembrane region" description="Helical" evidence="12">
    <location>
        <begin position="99"/>
        <end position="123"/>
    </location>
</feature>
<name>A0ABW9K552_9FLAO</name>
<evidence type="ECO:0000256" key="3">
    <source>
        <dbReference type="ARBA" id="ARBA00022448"/>
    </source>
</evidence>
<keyword evidence="10 12" id="KW-0472">Membrane</keyword>
<keyword evidence="7 12" id="KW-1133">Transmembrane helix</keyword>
<keyword evidence="11" id="KW-0739">Sodium transport</keyword>
<protein>
    <submittedName>
        <fullName evidence="14">Cation:proton antiporter</fullName>
    </submittedName>
</protein>
<accession>A0ABW9K552</accession>
<evidence type="ECO:0000256" key="10">
    <source>
        <dbReference type="ARBA" id="ARBA00023136"/>
    </source>
</evidence>
<feature type="transmembrane region" description="Helical" evidence="12">
    <location>
        <begin position="129"/>
        <end position="150"/>
    </location>
</feature>
<feature type="domain" description="Cation/H+ exchanger transmembrane" evidence="13">
    <location>
        <begin position="13"/>
        <end position="407"/>
    </location>
</feature>
<evidence type="ECO:0000256" key="8">
    <source>
        <dbReference type="ARBA" id="ARBA00023053"/>
    </source>
</evidence>
<comment type="caution">
    <text evidence="14">The sequence shown here is derived from an EMBL/GenBank/DDBJ whole genome shotgun (WGS) entry which is preliminary data.</text>
</comment>
<proteinExistence type="inferred from homology"/>
<feature type="transmembrane region" description="Helical" evidence="12">
    <location>
        <begin position="6"/>
        <end position="24"/>
    </location>
</feature>
<feature type="transmembrane region" description="Helical" evidence="12">
    <location>
        <begin position="354"/>
        <end position="376"/>
    </location>
</feature>
<comment type="similarity">
    <text evidence="2">Belongs to the monovalent cation:proton antiporter 1 (CPA1) transporter (TC 2.A.36) family.</text>
</comment>
<feature type="transmembrane region" description="Helical" evidence="12">
    <location>
        <begin position="200"/>
        <end position="223"/>
    </location>
</feature>
<evidence type="ECO:0000256" key="5">
    <source>
        <dbReference type="ARBA" id="ARBA00022475"/>
    </source>
</evidence>
<feature type="transmembrane region" description="Helical" evidence="12">
    <location>
        <begin position="171"/>
        <end position="188"/>
    </location>
</feature>
<keyword evidence="6 12" id="KW-0812">Transmembrane</keyword>
<evidence type="ECO:0000256" key="12">
    <source>
        <dbReference type="SAM" id="Phobius"/>
    </source>
</evidence>
<evidence type="ECO:0000256" key="2">
    <source>
        <dbReference type="ARBA" id="ARBA00007367"/>
    </source>
</evidence>
<keyword evidence="4" id="KW-0050">Antiport</keyword>
<comment type="subcellular location">
    <subcellularLocation>
        <location evidence="1">Cell membrane</location>
        <topology evidence="1">Multi-pass membrane protein</topology>
    </subcellularLocation>
</comment>
<dbReference type="Gene3D" id="6.10.140.1330">
    <property type="match status" value="1"/>
</dbReference>